<feature type="region of interest" description="Uridylyltransferase" evidence="8">
    <location>
        <begin position="1"/>
        <end position="350"/>
    </location>
</feature>
<dbReference type="PROSITE" id="PS51831">
    <property type="entry name" value="HD"/>
    <property type="match status" value="1"/>
</dbReference>
<dbReference type="SUPFAM" id="SSF55021">
    <property type="entry name" value="ACT-like"/>
    <property type="match status" value="2"/>
</dbReference>
<organism evidence="11 12">
    <name type="scientific">Ectothiorhodosinus mongolicus</name>
    <dbReference type="NCBI Taxonomy" id="233100"/>
    <lineage>
        <taxon>Bacteria</taxon>
        <taxon>Pseudomonadati</taxon>
        <taxon>Pseudomonadota</taxon>
        <taxon>Gammaproteobacteria</taxon>
        <taxon>Chromatiales</taxon>
        <taxon>Ectothiorhodospiraceae</taxon>
        <taxon>Ectothiorhodosinus</taxon>
    </lineage>
</organism>
<evidence type="ECO:0000256" key="2">
    <source>
        <dbReference type="ARBA" id="ARBA00022695"/>
    </source>
</evidence>
<comment type="catalytic activity">
    <reaction evidence="8">
        <text>[protein-PII]-uridylyl-L-tyrosine + H2O = [protein-PII]-L-tyrosine + UMP + H(+)</text>
        <dbReference type="Rhea" id="RHEA:48600"/>
        <dbReference type="Rhea" id="RHEA-COMP:12147"/>
        <dbReference type="Rhea" id="RHEA-COMP:12148"/>
        <dbReference type="ChEBI" id="CHEBI:15377"/>
        <dbReference type="ChEBI" id="CHEBI:15378"/>
        <dbReference type="ChEBI" id="CHEBI:46858"/>
        <dbReference type="ChEBI" id="CHEBI:57865"/>
        <dbReference type="ChEBI" id="CHEBI:90602"/>
    </reaction>
</comment>
<keyword evidence="2 8" id="KW-0548">Nucleotidyltransferase</keyword>
<evidence type="ECO:0000313" key="11">
    <source>
        <dbReference type="EMBL" id="SIT65885.1"/>
    </source>
</evidence>
<sequence length="900" mass="102253">MSARLHALPPSIRHRLDWPAIESTLRACQDPQVAAFSQAVTTVRECLSTAFNDGCDVADLVHAQAFTTDRLLITLWELLGLQANTSVALVAVGGYGRGELHPGSDIDILILHDISLDEAAQEGLSRFFTLLWDMDLQPGHSVRSIDECVIQAAADITVATNLVECRPLAGNKQLLERLEALIAPQHMWNSRAFFAAKLEEQTARHQRYGETAYRLEPNIKESPGGLRDIQMIGWVTKRQFGSGAFEKLVSQGFLTLAEYEDLMAGQSYLWRVRFALHMLSGRKEDRLLFDFQRRMATLLGFTDVDNNLAVEQFMQEYFRNVIRLERLNEMLLQHFREAILLDMEDDDIIPINRRFQSRRGYLEVTDPQVFLRYPPALLEVFLLLQQHPELKGIRASTIRLIRTHRDLINDAFRADLGCRSLFMEILRQPHGVTRQLRRMNRYGVLARYLPAFGQIVGRMQYDLFHVYTVDEHTLTVIRNLRRFAIAEHNEEVPECSRIYRLLPKPELLLLAGLFHDIAKGRGGDHSELGAEDARRFCMDHGLSIYDANLVSWLVKSHLLMSLTAQRRDISDPDVIHEFALQMGNAMRLNYLYLLTVADIRSTNPKMWNSWKNALLSNLYDATLRMLRRGLENPPDQDELLGEVQMHALSILRQRGIDEPSCLGLWAQLDADYFLRHSADEIVWHTLAIHDAQEADLPLVQVREETARGGTEIFLYTRDHPNVFAQTTTALMQLGLDIVDARIITTATGYSLNTFLVLEDSGGVIHQAFRAAEIVDYLHQHVADPQRAPKPIRRSQPRQLKHFDVPTHVHFDAQSQRQRTVLHVTTADRPGLLAKISLVLTDCGLRVHNAKIATAGETAEDVFYVTDLEGEVISDPQQQAQIRDKLVAALEMPAAPSVVNA</sequence>
<dbReference type="PIRSF" id="PIRSF006288">
    <property type="entry name" value="PII_uridyltransf"/>
    <property type="match status" value="1"/>
</dbReference>
<dbReference type="RefSeq" id="WP_076754382.1">
    <property type="nucleotide sequence ID" value="NZ_CP023018.1"/>
</dbReference>
<keyword evidence="4 8" id="KW-0378">Hydrolase</keyword>
<comment type="catalytic activity">
    <reaction evidence="8">
        <text>[protein-PII]-L-tyrosine + UTP = [protein-PII]-uridylyl-L-tyrosine + diphosphate</text>
        <dbReference type="Rhea" id="RHEA:13673"/>
        <dbReference type="Rhea" id="RHEA-COMP:12147"/>
        <dbReference type="Rhea" id="RHEA-COMP:12148"/>
        <dbReference type="ChEBI" id="CHEBI:33019"/>
        <dbReference type="ChEBI" id="CHEBI:46398"/>
        <dbReference type="ChEBI" id="CHEBI:46858"/>
        <dbReference type="ChEBI" id="CHEBI:90602"/>
        <dbReference type="EC" id="2.7.7.59"/>
    </reaction>
</comment>
<dbReference type="InterPro" id="IPR045865">
    <property type="entry name" value="ACT-like_dom_sf"/>
</dbReference>
<evidence type="ECO:0000256" key="6">
    <source>
        <dbReference type="ARBA" id="ARBA00023268"/>
    </source>
</evidence>
<evidence type="ECO:0000256" key="3">
    <source>
        <dbReference type="ARBA" id="ARBA00022737"/>
    </source>
</evidence>
<dbReference type="EMBL" id="FTPK01000001">
    <property type="protein sequence ID" value="SIT65885.1"/>
    <property type="molecule type" value="Genomic_DNA"/>
</dbReference>
<dbReference type="Pfam" id="PF01909">
    <property type="entry name" value="NTP_transf_2"/>
    <property type="match status" value="1"/>
</dbReference>
<dbReference type="Pfam" id="PF01966">
    <property type="entry name" value="HD"/>
    <property type="match status" value="1"/>
</dbReference>
<dbReference type="PANTHER" id="PTHR47320:SF1">
    <property type="entry name" value="BIFUNCTIONAL URIDYLYLTRANSFERASE_URIDYLYL-REMOVING ENZYME"/>
    <property type="match status" value="1"/>
</dbReference>
<dbReference type="STRING" id="233100.SAMN05216526_0341"/>
<evidence type="ECO:0000256" key="8">
    <source>
        <dbReference type="HAMAP-Rule" id="MF_00277"/>
    </source>
</evidence>
<dbReference type="InterPro" id="IPR003607">
    <property type="entry name" value="HD/PDEase_dom"/>
</dbReference>
<dbReference type="CDD" id="cd04900">
    <property type="entry name" value="ACT_UUR-like_1"/>
    <property type="match status" value="1"/>
</dbReference>
<evidence type="ECO:0000256" key="5">
    <source>
        <dbReference type="ARBA" id="ARBA00022842"/>
    </source>
</evidence>
<dbReference type="SUPFAM" id="SSF81593">
    <property type="entry name" value="Nucleotidyltransferase substrate binding subunit/domain"/>
    <property type="match status" value="1"/>
</dbReference>
<dbReference type="SUPFAM" id="SSF81301">
    <property type="entry name" value="Nucleotidyltransferase"/>
    <property type="match status" value="1"/>
</dbReference>
<dbReference type="SUPFAM" id="SSF109604">
    <property type="entry name" value="HD-domain/PDEase-like"/>
    <property type="match status" value="1"/>
</dbReference>
<dbReference type="GO" id="GO:0008773">
    <property type="term" value="F:[protein-PII] uridylyltransferase activity"/>
    <property type="evidence" value="ECO:0007669"/>
    <property type="project" value="UniProtKB-UniRule"/>
</dbReference>
<comment type="domain">
    <text evidence="8">Has four distinct domains: an N-terminal nucleotidyltransferase (NT) domain responsible for UTase activity, a central HD domain that encodes UR activity, and two C-terminal ACT domains that seem to have a role in glutamine sensing.</text>
</comment>
<evidence type="ECO:0000259" key="10">
    <source>
        <dbReference type="PROSITE" id="PS51831"/>
    </source>
</evidence>
<keyword evidence="12" id="KW-1185">Reference proteome</keyword>
<comment type="cofactor">
    <cofactor evidence="8">
        <name>Mg(2+)</name>
        <dbReference type="ChEBI" id="CHEBI:18420"/>
    </cofactor>
</comment>
<dbReference type="InterPro" id="IPR043519">
    <property type="entry name" value="NT_sf"/>
</dbReference>
<evidence type="ECO:0000256" key="7">
    <source>
        <dbReference type="ARBA" id="ARBA00047968"/>
    </source>
</evidence>
<comment type="catalytic activity">
    <reaction evidence="7">
        <text>guanosine 3',5'-bis(diphosphate) + H2O = GDP + diphosphate + H(+)</text>
        <dbReference type="Rhea" id="RHEA:14253"/>
        <dbReference type="ChEBI" id="CHEBI:15377"/>
        <dbReference type="ChEBI" id="CHEBI:15378"/>
        <dbReference type="ChEBI" id="CHEBI:33019"/>
        <dbReference type="ChEBI" id="CHEBI:58189"/>
        <dbReference type="ChEBI" id="CHEBI:77828"/>
        <dbReference type="EC" id="3.1.7.2"/>
    </reaction>
</comment>
<dbReference type="OrthoDB" id="9758038at2"/>
<dbReference type="CDD" id="cd00077">
    <property type="entry name" value="HDc"/>
    <property type="match status" value="1"/>
</dbReference>
<comment type="activity regulation">
    <text evidence="8">Uridylyltransferase (UTase) activity is inhibited by glutamine, while glutamine activates uridylyl-removing (UR) activity.</text>
</comment>
<keyword evidence="5 8" id="KW-0460">Magnesium</keyword>
<reference evidence="11 12" key="1">
    <citation type="submission" date="2017-01" db="EMBL/GenBank/DDBJ databases">
        <authorList>
            <person name="Mah S.A."/>
            <person name="Swanson W.J."/>
            <person name="Moy G.W."/>
            <person name="Vacquier V.D."/>
        </authorList>
    </citation>
    <scope>NUCLEOTIDE SEQUENCE [LARGE SCALE GENOMIC DNA]</scope>
    <source>
        <strain evidence="11 12">M9</strain>
    </source>
</reference>
<feature type="domain" description="ACT" evidence="9">
    <location>
        <begin position="820"/>
        <end position="900"/>
    </location>
</feature>
<keyword evidence="1 8" id="KW-0808">Transferase</keyword>
<dbReference type="Gene3D" id="1.10.3210.10">
    <property type="entry name" value="Hypothetical protein af1432"/>
    <property type="match status" value="1"/>
</dbReference>
<proteinExistence type="inferred from homology"/>
<dbReference type="EC" id="3.1.4.-" evidence="8"/>
<name>A0A1R3VPM5_9GAMM</name>
<evidence type="ECO:0000259" key="9">
    <source>
        <dbReference type="PROSITE" id="PS51671"/>
    </source>
</evidence>
<dbReference type="Pfam" id="PF08335">
    <property type="entry name" value="GlnD_UR_UTase"/>
    <property type="match status" value="1"/>
</dbReference>
<evidence type="ECO:0000313" key="12">
    <source>
        <dbReference type="Proteomes" id="UP000223759"/>
    </source>
</evidence>
<keyword evidence="3" id="KW-0677">Repeat</keyword>
<dbReference type="PANTHER" id="PTHR47320">
    <property type="entry name" value="BIFUNCTIONAL URIDYLYLTRANSFERASE/URIDYLYL-REMOVING ENZYME"/>
    <property type="match status" value="1"/>
</dbReference>
<dbReference type="SMART" id="SM00471">
    <property type="entry name" value="HDc"/>
    <property type="match status" value="1"/>
</dbReference>
<dbReference type="HAMAP" id="MF_00277">
    <property type="entry name" value="PII_uridylyl_transf"/>
    <property type="match status" value="1"/>
</dbReference>
<dbReference type="FunFam" id="1.10.3090.10:FF:000005">
    <property type="entry name" value="Bifunctional uridylyltransferase/uridylyl-removing enzyme"/>
    <property type="match status" value="1"/>
</dbReference>
<keyword evidence="6 8" id="KW-0511">Multifunctional enzyme</keyword>
<dbReference type="Proteomes" id="UP000223759">
    <property type="component" value="Unassembled WGS sequence"/>
</dbReference>
<dbReference type="AlphaFoldDB" id="A0A1R3VPM5"/>
<dbReference type="InterPro" id="IPR002934">
    <property type="entry name" value="Polymerase_NTP_transf_dom"/>
</dbReference>
<dbReference type="CDD" id="cd05401">
    <property type="entry name" value="NT_GlnE_GlnD_like"/>
    <property type="match status" value="1"/>
</dbReference>
<evidence type="ECO:0000256" key="1">
    <source>
        <dbReference type="ARBA" id="ARBA00022679"/>
    </source>
</evidence>
<comment type="similarity">
    <text evidence="8">Belongs to the GlnD family.</text>
</comment>
<dbReference type="Gene3D" id="3.30.70.260">
    <property type="match status" value="1"/>
</dbReference>
<dbReference type="EC" id="2.7.7.59" evidence="8"/>
<dbReference type="GO" id="GO:0006808">
    <property type="term" value="P:regulation of nitrogen utilization"/>
    <property type="evidence" value="ECO:0007669"/>
    <property type="project" value="UniProtKB-UniRule"/>
</dbReference>
<evidence type="ECO:0000256" key="4">
    <source>
        <dbReference type="ARBA" id="ARBA00022801"/>
    </source>
</evidence>
<dbReference type="CDD" id="cd04899">
    <property type="entry name" value="ACT_ACR-UUR-like_2"/>
    <property type="match status" value="1"/>
</dbReference>
<protein>
    <recommendedName>
        <fullName evidence="8">Bifunctional uridylyltransferase/uridylyl-removing enzyme</fullName>
        <shortName evidence="8">UTase/UR</shortName>
    </recommendedName>
    <alternativeName>
        <fullName evidence="8">Bifunctional [protein-PII] modification enzyme</fullName>
    </alternativeName>
    <alternativeName>
        <fullName evidence="8">Bifunctional nitrogen sensor protein</fullName>
    </alternativeName>
    <domain>
        <recommendedName>
            <fullName evidence="8">[Protein-PII] uridylyltransferase</fullName>
            <shortName evidence="8">PII uridylyltransferase</shortName>
            <shortName evidence="8">UTase</shortName>
            <ecNumber evidence="8">2.7.7.59</ecNumber>
        </recommendedName>
    </domain>
    <domain>
        <recommendedName>
            <fullName evidence="8">[Protein-PII]-UMP uridylyl-removing enzyme</fullName>
            <shortName evidence="8">UR</shortName>
            <ecNumber evidence="8">3.1.4.-</ecNumber>
        </recommendedName>
    </domain>
</protein>
<dbReference type="InterPro" id="IPR002912">
    <property type="entry name" value="ACT_dom"/>
</dbReference>
<dbReference type="NCBIfam" id="TIGR01693">
    <property type="entry name" value="UTase_glnD"/>
    <property type="match status" value="1"/>
</dbReference>
<comment type="caution">
    <text evidence="8">Lacks conserved residue(s) required for the propagation of feature annotation.</text>
</comment>
<gene>
    <name evidence="8" type="primary">glnD</name>
    <name evidence="11" type="ORF">SAMN05216526_0341</name>
</gene>
<dbReference type="PROSITE" id="PS51671">
    <property type="entry name" value="ACT"/>
    <property type="match status" value="2"/>
</dbReference>
<accession>A0A1R3VPM5</accession>
<feature type="domain" description="HD" evidence="10">
    <location>
        <begin position="469"/>
        <end position="591"/>
    </location>
</feature>
<dbReference type="InterPro" id="IPR013546">
    <property type="entry name" value="PII_UdlTrfase/GS_AdlTrfase"/>
</dbReference>
<dbReference type="GO" id="GO:0008893">
    <property type="term" value="F:guanosine-3',5'-bis(diphosphate) 3'-diphosphatase activity"/>
    <property type="evidence" value="ECO:0007669"/>
    <property type="project" value="UniProtKB-EC"/>
</dbReference>
<comment type="function">
    <text evidence="8">Modifies, by uridylylation and deuridylylation, the PII regulatory proteins (GlnB and homologs), in response to the nitrogen status of the cell that GlnD senses through the glutamine level. Under low glutamine levels, catalyzes the conversion of the PII proteins and UTP to PII-UMP and PPi, while under higher glutamine levels, GlnD hydrolyzes PII-UMP to PII and UMP (deuridylylation). Thus, controls uridylylation state and activity of the PII proteins, and plays an important role in the regulation of nitrogen metabolism.</text>
</comment>
<dbReference type="InterPro" id="IPR006674">
    <property type="entry name" value="HD_domain"/>
</dbReference>
<dbReference type="InterPro" id="IPR010043">
    <property type="entry name" value="UTase/UR"/>
</dbReference>
<dbReference type="GO" id="GO:0008081">
    <property type="term" value="F:phosphoric diester hydrolase activity"/>
    <property type="evidence" value="ECO:0007669"/>
    <property type="project" value="UniProtKB-UniRule"/>
</dbReference>
<feature type="domain" description="ACT" evidence="9">
    <location>
        <begin position="711"/>
        <end position="789"/>
    </location>
</feature>